<evidence type="ECO:0000259" key="11">
    <source>
        <dbReference type="PROSITE" id="PS50885"/>
    </source>
</evidence>
<dbReference type="STRING" id="36847.CLNEO_15650"/>
<dbReference type="PATRIC" id="fig|36847.3.peg.1826"/>
<comment type="subcellular location">
    <subcellularLocation>
        <location evidence="1">Cell membrane</location>
        <topology evidence="1">Multi-pass membrane protein</topology>
    </subcellularLocation>
</comment>
<dbReference type="PRINTS" id="PR00260">
    <property type="entry name" value="CHEMTRNSDUCR"/>
</dbReference>
<keyword evidence="3" id="KW-0145">Chemotaxis</keyword>
<keyword evidence="5 9" id="KW-1133">Transmembrane helix</keyword>
<dbReference type="AlphaFoldDB" id="A0A136WER5"/>
<dbReference type="InterPro" id="IPR004090">
    <property type="entry name" value="Chemotax_Me-accpt_rcpt"/>
</dbReference>
<feature type="transmembrane region" description="Helical" evidence="9">
    <location>
        <begin position="287"/>
        <end position="310"/>
    </location>
</feature>
<comment type="similarity">
    <text evidence="7">Belongs to the methyl-accepting chemotaxis (MCP) protein family.</text>
</comment>
<dbReference type="Proteomes" id="UP000070539">
    <property type="component" value="Unassembled WGS sequence"/>
</dbReference>
<dbReference type="SMART" id="SM00304">
    <property type="entry name" value="HAMP"/>
    <property type="match status" value="1"/>
</dbReference>
<evidence type="ECO:0000256" key="8">
    <source>
        <dbReference type="PROSITE-ProRule" id="PRU00284"/>
    </source>
</evidence>
<dbReference type="CDD" id="cd12914">
    <property type="entry name" value="PDC1_DGC_like"/>
    <property type="match status" value="1"/>
</dbReference>
<dbReference type="PANTHER" id="PTHR43531:SF11">
    <property type="entry name" value="METHYL-ACCEPTING CHEMOTAXIS PROTEIN 3"/>
    <property type="match status" value="1"/>
</dbReference>
<evidence type="ECO:0000256" key="4">
    <source>
        <dbReference type="ARBA" id="ARBA00022692"/>
    </source>
</evidence>
<dbReference type="Gene3D" id="6.10.340.10">
    <property type="match status" value="1"/>
</dbReference>
<dbReference type="InterPro" id="IPR051310">
    <property type="entry name" value="MCP_chemotaxis"/>
</dbReference>
<keyword evidence="8" id="KW-0807">Transducer</keyword>
<dbReference type="Gene3D" id="1.10.287.950">
    <property type="entry name" value="Methyl-accepting chemotaxis protein"/>
    <property type="match status" value="1"/>
</dbReference>
<dbReference type="SUPFAM" id="SSF158472">
    <property type="entry name" value="HAMP domain-like"/>
    <property type="match status" value="1"/>
</dbReference>
<dbReference type="OrthoDB" id="9762005at2"/>
<dbReference type="GO" id="GO:0004888">
    <property type="term" value="F:transmembrane signaling receptor activity"/>
    <property type="evidence" value="ECO:0007669"/>
    <property type="project" value="InterPro"/>
</dbReference>
<dbReference type="GO" id="GO:0007165">
    <property type="term" value="P:signal transduction"/>
    <property type="evidence" value="ECO:0007669"/>
    <property type="project" value="UniProtKB-KW"/>
</dbReference>
<dbReference type="Pfam" id="PF00015">
    <property type="entry name" value="MCPsignal"/>
    <property type="match status" value="1"/>
</dbReference>
<dbReference type="CDD" id="cd11386">
    <property type="entry name" value="MCP_signal"/>
    <property type="match status" value="1"/>
</dbReference>
<dbReference type="RefSeq" id="WP_066087006.1">
    <property type="nucleotide sequence ID" value="NZ_LRVM01000004.1"/>
</dbReference>
<reference evidence="12 13" key="1">
    <citation type="submission" date="2016-01" db="EMBL/GenBank/DDBJ databases">
        <title>Genome sequence of Clostridium neopropionicum X4, DSM-3847.</title>
        <authorList>
            <person name="Poehlein A."/>
            <person name="Beck M.H."/>
            <person name="Bengelsdorf F.R."/>
            <person name="Daniel R."/>
            <person name="Duerre P."/>
        </authorList>
    </citation>
    <scope>NUCLEOTIDE SEQUENCE [LARGE SCALE GENOMIC DNA]</scope>
    <source>
        <strain evidence="12 13">DSM-3847</strain>
    </source>
</reference>
<dbReference type="Pfam" id="PF18947">
    <property type="entry name" value="HAMP_2"/>
    <property type="match status" value="1"/>
</dbReference>
<comment type="caution">
    <text evidence="12">The sequence shown here is derived from an EMBL/GenBank/DDBJ whole genome shotgun (WGS) entry which is preliminary data.</text>
</comment>
<protein>
    <submittedName>
        <fullName evidence="12">Methyl-accepting chemotaxis protein PctA</fullName>
    </submittedName>
</protein>
<dbReference type="InterPro" id="IPR004089">
    <property type="entry name" value="MCPsignal_dom"/>
</dbReference>
<dbReference type="SUPFAM" id="SSF58104">
    <property type="entry name" value="Methyl-accepting chemotaxis protein (MCP) signaling domain"/>
    <property type="match status" value="1"/>
</dbReference>
<keyword evidence="2" id="KW-1003">Cell membrane</keyword>
<evidence type="ECO:0000256" key="1">
    <source>
        <dbReference type="ARBA" id="ARBA00004651"/>
    </source>
</evidence>
<evidence type="ECO:0000256" key="7">
    <source>
        <dbReference type="ARBA" id="ARBA00029447"/>
    </source>
</evidence>
<dbReference type="EMBL" id="LRVM01000004">
    <property type="protein sequence ID" value="KXL53022.1"/>
    <property type="molecule type" value="Genomic_DNA"/>
</dbReference>
<dbReference type="InterPro" id="IPR029151">
    <property type="entry name" value="Sensor-like_sf"/>
</dbReference>
<dbReference type="PANTHER" id="PTHR43531">
    <property type="entry name" value="PROTEIN ICFG"/>
    <property type="match status" value="1"/>
</dbReference>
<keyword evidence="13" id="KW-1185">Reference proteome</keyword>
<dbReference type="InterPro" id="IPR033479">
    <property type="entry name" value="dCache_1"/>
</dbReference>
<dbReference type="GO" id="GO:0006935">
    <property type="term" value="P:chemotaxis"/>
    <property type="evidence" value="ECO:0007669"/>
    <property type="project" value="UniProtKB-KW"/>
</dbReference>
<evidence type="ECO:0000256" key="9">
    <source>
        <dbReference type="SAM" id="Phobius"/>
    </source>
</evidence>
<evidence type="ECO:0000256" key="6">
    <source>
        <dbReference type="ARBA" id="ARBA00023136"/>
    </source>
</evidence>
<dbReference type="GO" id="GO:0005886">
    <property type="term" value="C:plasma membrane"/>
    <property type="evidence" value="ECO:0007669"/>
    <property type="project" value="UniProtKB-SubCell"/>
</dbReference>
<evidence type="ECO:0000256" key="3">
    <source>
        <dbReference type="ARBA" id="ARBA00022500"/>
    </source>
</evidence>
<dbReference type="Pfam" id="PF02743">
    <property type="entry name" value="dCache_1"/>
    <property type="match status" value="1"/>
</dbReference>
<dbReference type="CDD" id="cd12912">
    <property type="entry name" value="PDC2_MCP_like"/>
    <property type="match status" value="1"/>
</dbReference>
<evidence type="ECO:0000256" key="5">
    <source>
        <dbReference type="ARBA" id="ARBA00022989"/>
    </source>
</evidence>
<sequence length="693" mass="74710">MGMKSIKLKLVTVFTLVIFFITATLGVVNVKIISDKLMEDANRNLETMAESEAKYINSLIDARLTFIEALAHNSILLDTEISWDDKVAFLAKEAEREGFETFAIVSKQGEATVFDDAASKVDVSSRDYFKKALSGESNVSDILLSNATGTLVVIYATPIYDNGEIVGVFYGRNDGSALCEIAKSLSFRSTGSGYIINNQGTMVGHANIDLVMQQTNQIEIAKTDESAKEMAELTQKMIAGGTGSTSYQYNGVEKIAAYAPVPNSIWIVAMTVETSEILEEVNSIRNLFIALILGGILLGAIVTFFVSGAISKPIKKITKAAQQIADGNFDAELNINSKDEVGQLADAFGQTIERLKNYQGYIDEISDVLLDIAKGNLTTELNREYEGQFAKIKINTHAMLDNLNSILMQINQAAQQVDSGSDQVANGAQALSQGATEQASSIEELSAGIADVADQINKNAENASLVREKADLAGKVLEGSNEEMKQMIAAMEKISFRSTEISKIIKLIEDIAFQTNILALNAAIEAARAGNAGKGFAVVADEVRNLAAKSTEAANNTTILIEETLEAVKNGTEIAASTAKSIEESAEGEKEVISLIFEIAKASQHQATTIEQINMGIAQISAVVQTNAATAEESAAASEELAGQAELLKELIGEFKLKEAAYGDHVEKSYHDDTNEKIKTHNEIMYEGDNSKY</sequence>
<feature type="domain" description="HAMP" evidence="11">
    <location>
        <begin position="308"/>
        <end position="360"/>
    </location>
</feature>
<gene>
    <name evidence="12" type="primary">pctA</name>
    <name evidence="12" type="ORF">CLNEO_15650</name>
</gene>
<dbReference type="PROSITE" id="PS50111">
    <property type="entry name" value="CHEMOTAXIS_TRANSDUC_2"/>
    <property type="match status" value="1"/>
</dbReference>
<dbReference type="InterPro" id="IPR003660">
    <property type="entry name" value="HAMP_dom"/>
</dbReference>
<evidence type="ECO:0000313" key="13">
    <source>
        <dbReference type="Proteomes" id="UP000070539"/>
    </source>
</evidence>
<keyword evidence="4 9" id="KW-0812">Transmembrane</keyword>
<organism evidence="12 13">
    <name type="scientific">Anaerotignum neopropionicum</name>
    <dbReference type="NCBI Taxonomy" id="36847"/>
    <lineage>
        <taxon>Bacteria</taxon>
        <taxon>Bacillati</taxon>
        <taxon>Bacillota</taxon>
        <taxon>Clostridia</taxon>
        <taxon>Lachnospirales</taxon>
        <taxon>Anaerotignaceae</taxon>
        <taxon>Anaerotignum</taxon>
    </lineage>
</organism>
<dbReference type="SMART" id="SM00283">
    <property type="entry name" value="MA"/>
    <property type="match status" value="1"/>
</dbReference>
<proteinExistence type="inferred from homology"/>
<accession>A0A136WER5</accession>
<evidence type="ECO:0000313" key="12">
    <source>
        <dbReference type="EMBL" id="KXL53022.1"/>
    </source>
</evidence>
<keyword evidence="6 9" id="KW-0472">Membrane</keyword>
<evidence type="ECO:0000259" key="10">
    <source>
        <dbReference type="PROSITE" id="PS50111"/>
    </source>
</evidence>
<feature type="domain" description="Methyl-accepting transducer" evidence="10">
    <location>
        <begin position="413"/>
        <end position="642"/>
    </location>
</feature>
<dbReference type="PROSITE" id="PS50885">
    <property type="entry name" value="HAMP"/>
    <property type="match status" value="1"/>
</dbReference>
<evidence type="ECO:0000256" key="2">
    <source>
        <dbReference type="ARBA" id="ARBA00022475"/>
    </source>
</evidence>
<dbReference type="Gene3D" id="3.30.450.20">
    <property type="entry name" value="PAS domain"/>
    <property type="match status" value="1"/>
</dbReference>
<dbReference type="Pfam" id="PF00672">
    <property type="entry name" value="HAMP"/>
    <property type="match status" value="1"/>
</dbReference>
<dbReference type="SUPFAM" id="SSF103190">
    <property type="entry name" value="Sensory domain-like"/>
    <property type="match status" value="1"/>
</dbReference>
<name>A0A136WER5_9FIRM</name>
<dbReference type="CDD" id="cd06225">
    <property type="entry name" value="HAMP"/>
    <property type="match status" value="1"/>
</dbReference>